<sequence>MSSCAAALSSPQSPSTMLKPSDDYASAGVAQLLHRASSDPCSAAVSAFSRLAQSISRSTFQLALDALLPVLEGMSTGEASDRILASFILFSLYAPHPISMNPFKSVLFAAFSREKDAVAHQAGAEQLVWVLWKILKDEGGEFGVHSSNELAASSPPANLRAPELTLDETLYHIGSDFDEVAYAYQSQKRAPAVLDGPDRSEDDELTRLLHAARTRALSLAEQRHLTPLLPLLAASPDLAPADLTALVPHNPALAHALFRARLASPSAAAPAAHRASESALAEHLDALAALPPTLPALDVLGRLLRDPDPAVSSYVRSEALSAFLSRAVDWVARAERAEGEGGVSDDRAAQGVQHLCRFYAALMRLGLADDADSAAMMHFSLRHARFADANALYRMLVAGRGE</sequence>
<evidence type="ECO:0000313" key="3">
    <source>
        <dbReference type="Proteomes" id="UP001222325"/>
    </source>
</evidence>
<organism evidence="2 3">
    <name type="scientific">Mycena belliarum</name>
    <dbReference type="NCBI Taxonomy" id="1033014"/>
    <lineage>
        <taxon>Eukaryota</taxon>
        <taxon>Fungi</taxon>
        <taxon>Dikarya</taxon>
        <taxon>Basidiomycota</taxon>
        <taxon>Agaricomycotina</taxon>
        <taxon>Agaricomycetes</taxon>
        <taxon>Agaricomycetidae</taxon>
        <taxon>Agaricales</taxon>
        <taxon>Marasmiineae</taxon>
        <taxon>Mycenaceae</taxon>
        <taxon>Mycena</taxon>
    </lineage>
</organism>
<feature type="compositionally biased region" description="Polar residues" evidence="1">
    <location>
        <begin position="1"/>
        <end position="18"/>
    </location>
</feature>
<protein>
    <recommendedName>
        <fullName evidence="4">CCR4-NOT transcription complex subunit 11</fullName>
    </recommendedName>
</protein>
<dbReference type="AlphaFoldDB" id="A0AAD6XP65"/>
<comment type="caution">
    <text evidence="2">The sequence shown here is derived from an EMBL/GenBank/DDBJ whole genome shotgun (WGS) entry which is preliminary data.</text>
</comment>
<reference evidence="2" key="1">
    <citation type="submission" date="2023-03" db="EMBL/GenBank/DDBJ databases">
        <title>Massive genome expansion in bonnet fungi (Mycena s.s.) driven by repeated elements and novel gene families across ecological guilds.</title>
        <authorList>
            <consortium name="Lawrence Berkeley National Laboratory"/>
            <person name="Harder C.B."/>
            <person name="Miyauchi S."/>
            <person name="Viragh M."/>
            <person name="Kuo A."/>
            <person name="Thoen E."/>
            <person name="Andreopoulos B."/>
            <person name="Lu D."/>
            <person name="Skrede I."/>
            <person name="Drula E."/>
            <person name="Henrissat B."/>
            <person name="Morin E."/>
            <person name="Kohler A."/>
            <person name="Barry K."/>
            <person name="LaButti K."/>
            <person name="Morin E."/>
            <person name="Salamov A."/>
            <person name="Lipzen A."/>
            <person name="Mereny Z."/>
            <person name="Hegedus B."/>
            <person name="Baldrian P."/>
            <person name="Stursova M."/>
            <person name="Weitz H."/>
            <person name="Taylor A."/>
            <person name="Grigoriev I.V."/>
            <person name="Nagy L.G."/>
            <person name="Martin F."/>
            <person name="Kauserud H."/>
        </authorList>
    </citation>
    <scope>NUCLEOTIDE SEQUENCE</scope>
    <source>
        <strain evidence="2">CBHHK173m</strain>
    </source>
</reference>
<dbReference type="Pfam" id="PF10155">
    <property type="entry name" value="CNOT11"/>
    <property type="match status" value="1"/>
</dbReference>
<gene>
    <name evidence="2" type="ORF">B0H15DRAFT_287059</name>
</gene>
<name>A0AAD6XP65_9AGAR</name>
<dbReference type="Proteomes" id="UP001222325">
    <property type="component" value="Unassembled WGS sequence"/>
</dbReference>
<accession>A0AAD6XP65</accession>
<feature type="region of interest" description="Disordered" evidence="1">
    <location>
        <begin position="1"/>
        <end position="20"/>
    </location>
</feature>
<keyword evidence="3" id="KW-1185">Reference proteome</keyword>
<dbReference type="GO" id="GO:0030014">
    <property type="term" value="C:CCR4-NOT complex"/>
    <property type="evidence" value="ECO:0007669"/>
    <property type="project" value="InterPro"/>
</dbReference>
<evidence type="ECO:0000313" key="2">
    <source>
        <dbReference type="EMBL" id="KAJ7088829.1"/>
    </source>
</evidence>
<proteinExistence type="predicted"/>
<evidence type="ECO:0000256" key="1">
    <source>
        <dbReference type="SAM" id="MobiDB-lite"/>
    </source>
</evidence>
<dbReference type="EMBL" id="JARJCN010000025">
    <property type="protein sequence ID" value="KAJ7088829.1"/>
    <property type="molecule type" value="Genomic_DNA"/>
</dbReference>
<dbReference type="InterPro" id="IPR019312">
    <property type="entry name" value="CNOT11"/>
</dbReference>
<evidence type="ECO:0008006" key="4">
    <source>
        <dbReference type="Google" id="ProtNLM"/>
    </source>
</evidence>